<feature type="transmembrane region" description="Helical" evidence="1">
    <location>
        <begin position="20"/>
        <end position="44"/>
    </location>
</feature>
<feature type="transmembrane region" description="Helical" evidence="1">
    <location>
        <begin position="65"/>
        <end position="95"/>
    </location>
</feature>
<gene>
    <name evidence="3" type="ORF">GCM10009675_07250</name>
</gene>
<evidence type="ECO:0000313" key="4">
    <source>
        <dbReference type="Proteomes" id="UP001500467"/>
    </source>
</evidence>
<keyword evidence="1" id="KW-1133">Transmembrane helix</keyword>
<dbReference type="InterPro" id="IPR009936">
    <property type="entry name" value="DUF1468"/>
</dbReference>
<keyword evidence="4" id="KW-1185">Reference proteome</keyword>
<keyword evidence="1" id="KW-0472">Membrane</keyword>
<feature type="transmembrane region" description="Helical" evidence="1">
    <location>
        <begin position="107"/>
        <end position="126"/>
    </location>
</feature>
<name>A0ABN1V770_9PSEU</name>
<evidence type="ECO:0000259" key="2">
    <source>
        <dbReference type="Pfam" id="PF07331"/>
    </source>
</evidence>
<protein>
    <recommendedName>
        <fullName evidence="2">DUF1468 domain-containing protein</fullName>
    </recommendedName>
</protein>
<dbReference type="Proteomes" id="UP001500467">
    <property type="component" value="Unassembled WGS sequence"/>
</dbReference>
<sequence>MSDFFTLDVAFSDYHLVFPVAIGTILAALLVIIGIKSLVTRLGSGPQDSRLSFRFFDEGFDRKKLFGTLACLFAYVLVLNLLGFLLSSILFVVAISLVFKPTKDKRVLAGIAVSAVCTPLAIWLVFGQLFDITLP</sequence>
<keyword evidence="1" id="KW-0812">Transmembrane</keyword>
<proteinExistence type="predicted"/>
<feature type="domain" description="DUF1468" evidence="2">
    <location>
        <begin position="17"/>
        <end position="135"/>
    </location>
</feature>
<evidence type="ECO:0000256" key="1">
    <source>
        <dbReference type="SAM" id="Phobius"/>
    </source>
</evidence>
<dbReference type="EMBL" id="BAAALM010000004">
    <property type="protein sequence ID" value="GAA1194939.1"/>
    <property type="molecule type" value="Genomic_DNA"/>
</dbReference>
<organism evidence="3 4">
    <name type="scientific">Prauserella alba</name>
    <dbReference type="NCBI Taxonomy" id="176898"/>
    <lineage>
        <taxon>Bacteria</taxon>
        <taxon>Bacillati</taxon>
        <taxon>Actinomycetota</taxon>
        <taxon>Actinomycetes</taxon>
        <taxon>Pseudonocardiales</taxon>
        <taxon>Pseudonocardiaceae</taxon>
        <taxon>Prauserella</taxon>
    </lineage>
</organism>
<reference evidence="3 4" key="1">
    <citation type="journal article" date="2019" name="Int. J. Syst. Evol. Microbiol.">
        <title>The Global Catalogue of Microorganisms (GCM) 10K type strain sequencing project: providing services to taxonomists for standard genome sequencing and annotation.</title>
        <authorList>
            <consortium name="The Broad Institute Genomics Platform"/>
            <consortium name="The Broad Institute Genome Sequencing Center for Infectious Disease"/>
            <person name="Wu L."/>
            <person name="Ma J."/>
        </authorList>
    </citation>
    <scope>NUCLEOTIDE SEQUENCE [LARGE SCALE GENOMIC DNA]</scope>
    <source>
        <strain evidence="3 4">JCM 13022</strain>
    </source>
</reference>
<dbReference type="Pfam" id="PF07331">
    <property type="entry name" value="TctB"/>
    <property type="match status" value="1"/>
</dbReference>
<dbReference type="RefSeq" id="WP_253859612.1">
    <property type="nucleotide sequence ID" value="NZ_BAAALM010000004.1"/>
</dbReference>
<evidence type="ECO:0000313" key="3">
    <source>
        <dbReference type="EMBL" id="GAA1194939.1"/>
    </source>
</evidence>
<comment type="caution">
    <text evidence="3">The sequence shown here is derived from an EMBL/GenBank/DDBJ whole genome shotgun (WGS) entry which is preliminary data.</text>
</comment>
<accession>A0ABN1V770</accession>